<protein>
    <submittedName>
        <fullName evidence="4">Aste57867_22491 protein</fullName>
    </submittedName>
</protein>
<name>A0A485LQ44_9STRA</name>
<keyword evidence="5" id="KW-1185">Reference proteome</keyword>
<feature type="region of interest" description="Disordered" evidence="2">
    <location>
        <begin position="80"/>
        <end position="127"/>
    </location>
</feature>
<evidence type="ECO:0000313" key="5">
    <source>
        <dbReference type="Proteomes" id="UP000332933"/>
    </source>
</evidence>
<proteinExistence type="predicted"/>
<feature type="region of interest" description="Disordered" evidence="2">
    <location>
        <begin position="350"/>
        <end position="369"/>
    </location>
</feature>
<accession>A0A485LQ44</accession>
<evidence type="ECO:0000313" key="3">
    <source>
        <dbReference type="EMBL" id="KAF0685655.1"/>
    </source>
</evidence>
<dbReference type="EMBL" id="CAADRA010007088">
    <property type="protein sequence ID" value="VFT99151.1"/>
    <property type="molecule type" value="Genomic_DNA"/>
</dbReference>
<feature type="region of interest" description="Disordered" evidence="2">
    <location>
        <begin position="307"/>
        <end position="335"/>
    </location>
</feature>
<dbReference type="Proteomes" id="UP000332933">
    <property type="component" value="Unassembled WGS sequence"/>
</dbReference>
<dbReference type="AlphaFoldDB" id="A0A485LQ44"/>
<keyword evidence="1" id="KW-0175">Coiled coil</keyword>
<reference evidence="3" key="2">
    <citation type="submission" date="2019-06" db="EMBL/GenBank/DDBJ databases">
        <title>Genomics analysis of Aphanomyces spp. identifies a new class of oomycete effector associated with host adaptation.</title>
        <authorList>
            <person name="Gaulin E."/>
        </authorList>
    </citation>
    <scope>NUCLEOTIDE SEQUENCE</scope>
    <source>
        <strain evidence="3">CBS 578.67</strain>
    </source>
</reference>
<feature type="region of interest" description="Disordered" evidence="2">
    <location>
        <begin position="512"/>
        <end position="541"/>
    </location>
</feature>
<evidence type="ECO:0000256" key="1">
    <source>
        <dbReference type="SAM" id="Coils"/>
    </source>
</evidence>
<dbReference type="OrthoDB" id="299616at2759"/>
<feature type="compositionally biased region" description="Basic and acidic residues" evidence="2">
    <location>
        <begin position="320"/>
        <end position="335"/>
    </location>
</feature>
<organism evidence="4 5">
    <name type="scientific">Aphanomyces stellatus</name>
    <dbReference type="NCBI Taxonomy" id="120398"/>
    <lineage>
        <taxon>Eukaryota</taxon>
        <taxon>Sar</taxon>
        <taxon>Stramenopiles</taxon>
        <taxon>Oomycota</taxon>
        <taxon>Saprolegniomycetes</taxon>
        <taxon>Saprolegniales</taxon>
        <taxon>Verrucalvaceae</taxon>
        <taxon>Aphanomyces</taxon>
    </lineage>
</organism>
<feature type="coiled-coil region" evidence="1">
    <location>
        <begin position="231"/>
        <end position="261"/>
    </location>
</feature>
<reference evidence="4 5" key="1">
    <citation type="submission" date="2019-03" db="EMBL/GenBank/DDBJ databases">
        <authorList>
            <person name="Gaulin E."/>
            <person name="Dumas B."/>
        </authorList>
    </citation>
    <scope>NUCLEOTIDE SEQUENCE [LARGE SCALE GENOMIC DNA]</scope>
    <source>
        <strain evidence="4">CBS 568.67</strain>
    </source>
</reference>
<dbReference type="EMBL" id="VJMH01007062">
    <property type="protein sequence ID" value="KAF0685655.1"/>
    <property type="molecule type" value="Genomic_DNA"/>
</dbReference>
<evidence type="ECO:0000313" key="4">
    <source>
        <dbReference type="EMBL" id="VFT99151.1"/>
    </source>
</evidence>
<dbReference type="PANTHER" id="PTHR37028:SF4">
    <property type="entry name" value="ALMS MOTIF DOMAIN-CONTAINING PROTEIN"/>
    <property type="match status" value="1"/>
</dbReference>
<dbReference type="PANTHER" id="PTHR37028">
    <property type="entry name" value="UNNAMED PRODUCT-RELATED"/>
    <property type="match status" value="1"/>
</dbReference>
<feature type="compositionally biased region" description="Low complexity" evidence="2">
    <location>
        <begin position="81"/>
        <end position="106"/>
    </location>
</feature>
<evidence type="ECO:0000256" key="2">
    <source>
        <dbReference type="SAM" id="MobiDB-lite"/>
    </source>
</evidence>
<sequence>MSDGSTSNVEAVAVAPLPQEPKGPIAILMENMSLKGVDPASPTSSVTKEQVLAASPLQSDLPISPERVTEMVGEIKDILNSSSPSKIPIRKPSLTSTDLTLDLSPPTDEDDAMKKRRSMSPSQKEDMANRLYSKAMELKEKRDNLYRAPKEECTFKPTINRTPSKRDELDKDRFLALHEDAEEIARRREELKHSLESQYTYKPEISNLSRRMSARHDLATATESTTKLSRAEELYLKHQEIEAKREEKKKEQEEKTAVECTFKPQIKKLKGKSPPKAPLYDAELMKQKRLEKETKKVELELAECTFKPQTKTKKSGGKSFFDRLQESDKKKEERLEKLRKAKEEKLVQETTFRPAINENKKLSPKQAAKDKVPFHERLFNKEQLQTQAVEREQKRMELEAQVCTFKPEIKDGPAGLERRGSIFDRLYEEQKKKAEMLDLAEQEKLKKEMEECTFKPQVIVDPASILKELPQTPVWERLASDNKLVIEEREKLKEEMEQKECTFKPNIQVSHAETQRRMSLRRPSSPTLTRAASVRSDPTLVPPAVAEDDAVIAPTDVVVATDDAASKNILENYDNWAASLEEKMRGLK</sequence>
<gene>
    <name evidence="4" type="primary">Aste57867_22491</name>
    <name evidence="3" type="ORF">As57867_022421</name>
    <name evidence="4" type="ORF">ASTE57867_22491</name>
</gene>